<evidence type="ECO:0000313" key="3">
    <source>
        <dbReference type="Proteomes" id="UP000887540"/>
    </source>
</evidence>
<dbReference type="InterPro" id="IPR025609">
    <property type="entry name" value="Lsm14-like_N"/>
</dbReference>
<dbReference type="WBParaSite" id="ACRNAN_scaffold5956.g12260.t1">
    <property type="protein sequence ID" value="ACRNAN_scaffold5956.g12260.t1"/>
    <property type="gene ID" value="ACRNAN_scaffold5956.g12260"/>
</dbReference>
<feature type="compositionally biased region" description="Basic and acidic residues" evidence="1">
    <location>
        <begin position="292"/>
        <end position="301"/>
    </location>
</feature>
<dbReference type="Proteomes" id="UP000887540">
    <property type="component" value="Unplaced"/>
</dbReference>
<reference evidence="4" key="1">
    <citation type="submission" date="2022-11" db="UniProtKB">
        <authorList>
            <consortium name="WormBaseParasite"/>
        </authorList>
    </citation>
    <scope>IDENTIFICATION</scope>
</reference>
<feature type="compositionally biased region" description="Basic and acidic residues" evidence="1">
    <location>
        <begin position="141"/>
        <end position="155"/>
    </location>
</feature>
<accession>A0A914E648</accession>
<feature type="compositionally biased region" description="Polar residues" evidence="1">
    <location>
        <begin position="128"/>
        <end position="139"/>
    </location>
</feature>
<dbReference type="AlphaFoldDB" id="A0A914E648"/>
<protein>
    <submittedName>
        <fullName evidence="4">Lsm14-like N-terminal domain-containing protein</fullName>
    </submittedName>
</protein>
<dbReference type="Gene3D" id="2.30.30.100">
    <property type="match status" value="1"/>
</dbReference>
<feature type="domain" description="Lsm14-like N-terminal" evidence="2">
    <location>
        <begin position="21"/>
        <end position="107"/>
    </location>
</feature>
<evidence type="ECO:0000256" key="1">
    <source>
        <dbReference type="SAM" id="MobiDB-lite"/>
    </source>
</evidence>
<sequence>MKKGKKPFFKPKDHSASSETESDVDEFIGCTISFETTNGEVYQGVIIAVDAKERWVTLDKPYLNCRAMSKPSIKLYGHQLKNLAVLNLPEVKNQMSRRLPTDLGSKKAEINRQDCSTSRDQTIRYASFTGSRPTNSMNRRPSADRGLKNRQDHSTSRGSFRGQTSRHASLIDSRPTNSMNRRQIDRGPKKKDRIQPQKTEIQQHRSTSRGSFCGQTIRHASPIGSRPKNSMNRRQIDRGLKKKDRIQPQKTEFQQHRSTSRGSLRSQKSRCTSPYENRPKKLMRSYQNSTDRGPRKTDINRQHRSRSKSSRGQSSRLASPENNRPKNLVQSQIPADEKISLKKPATKETKEIKAQRNIFKNAVSQTMGGDIGVLNNLSVHALHQKTGRKCPLNNEAKVRVKPSSSSNQAKVPVEEVSKKLNALEIKVSGEESRGLKALLADA</sequence>
<proteinExistence type="predicted"/>
<feature type="compositionally biased region" description="Polar residues" evidence="1">
    <location>
        <begin position="248"/>
        <end position="275"/>
    </location>
</feature>
<feature type="compositionally biased region" description="Low complexity" evidence="1">
    <location>
        <begin position="310"/>
        <end position="319"/>
    </location>
</feature>
<evidence type="ECO:0000313" key="4">
    <source>
        <dbReference type="WBParaSite" id="ACRNAN_scaffold5956.g12260.t1"/>
    </source>
</evidence>
<feature type="compositionally biased region" description="Polar residues" evidence="1">
    <location>
        <begin position="156"/>
        <end position="167"/>
    </location>
</feature>
<organism evidence="3 4">
    <name type="scientific">Acrobeloides nanus</name>
    <dbReference type="NCBI Taxonomy" id="290746"/>
    <lineage>
        <taxon>Eukaryota</taxon>
        <taxon>Metazoa</taxon>
        <taxon>Ecdysozoa</taxon>
        <taxon>Nematoda</taxon>
        <taxon>Chromadorea</taxon>
        <taxon>Rhabditida</taxon>
        <taxon>Tylenchina</taxon>
        <taxon>Cephalobomorpha</taxon>
        <taxon>Cephaloboidea</taxon>
        <taxon>Cephalobidae</taxon>
        <taxon>Acrobeloides</taxon>
    </lineage>
</organism>
<feature type="region of interest" description="Disordered" evidence="1">
    <location>
        <begin position="100"/>
        <end position="338"/>
    </location>
</feature>
<keyword evidence="3" id="KW-1185">Reference proteome</keyword>
<evidence type="ECO:0000259" key="2">
    <source>
        <dbReference type="SMART" id="SM01271"/>
    </source>
</evidence>
<name>A0A914E648_9BILA</name>
<feature type="compositionally biased region" description="Polar residues" evidence="1">
    <location>
        <begin position="196"/>
        <end position="214"/>
    </location>
</feature>
<dbReference type="SMART" id="SM01271">
    <property type="entry name" value="LSM14"/>
    <property type="match status" value="1"/>
</dbReference>